<dbReference type="AlphaFoldDB" id="A0A1I8IX73"/>
<evidence type="ECO:0000259" key="1">
    <source>
        <dbReference type="PROSITE" id="PS50238"/>
    </source>
</evidence>
<reference evidence="3" key="1">
    <citation type="submission" date="2016-11" db="UniProtKB">
        <authorList>
            <consortium name="WormBaseParasite"/>
        </authorList>
    </citation>
    <scope>IDENTIFICATION</scope>
</reference>
<feature type="domain" description="Rho-GAP" evidence="1">
    <location>
        <begin position="1"/>
        <end position="152"/>
    </location>
</feature>
<evidence type="ECO:0000313" key="2">
    <source>
        <dbReference type="Proteomes" id="UP000095280"/>
    </source>
</evidence>
<dbReference type="SMART" id="SM00324">
    <property type="entry name" value="RhoGAP"/>
    <property type="match status" value="1"/>
</dbReference>
<dbReference type="PROSITE" id="PS50238">
    <property type="entry name" value="RHOGAP"/>
    <property type="match status" value="1"/>
</dbReference>
<dbReference type="Gene3D" id="1.10.555.10">
    <property type="entry name" value="Rho GTPase activation protein"/>
    <property type="match status" value="1"/>
</dbReference>
<dbReference type="InterPro" id="IPR008936">
    <property type="entry name" value="Rho_GTPase_activation_prot"/>
</dbReference>
<dbReference type="Pfam" id="PF00620">
    <property type="entry name" value="RhoGAP"/>
    <property type="match status" value="1"/>
</dbReference>
<dbReference type="GO" id="GO:0005096">
    <property type="term" value="F:GTPase activator activity"/>
    <property type="evidence" value="ECO:0007669"/>
    <property type="project" value="TreeGrafter"/>
</dbReference>
<name>A0A1I8IX73_9PLAT</name>
<dbReference type="PANTHER" id="PTHR45808:SF2">
    <property type="entry name" value="RHO GTPASE-ACTIVATING PROTEIN 68F"/>
    <property type="match status" value="1"/>
</dbReference>
<dbReference type="PANTHER" id="PTHR45808">
    <property type="entry name" value="RHO GTPASE-ACTIVATING PROTEIN 68F"/>
    <property type="match status" value="1"/>
</dbReference>
<proteinExistence type="predicted"/>
<dbReference type="GO" id="GO:0005737">
    <property type="term" value="C:cytoplasm"/>
    <property type="evidence" value="ECO:0007669"/>
    <property type="project" value="TreeGrafter"/>
</dbReference>
<dbReference type="GO" id="GO:2001136">
    <property type="term" value="P:negative regulation of endocytic recycling"/>
    <property type="evidence" value="ECO:0007669"/>
    <property type="project" value="TreeGrafter"/>
</dbReference>
<dbReference type="SUPFAM" id="SSF48350">
    <property type="entry name" value="GTPase activation domain, GAP"/>
    <property type="match status" value="1"/>
</dbReference>
<sequence>AAFANRINNSLRKISPFCHTGESVEFRDLADPHLAAVLLKTFLRELAEPLLTFELYDAVIENHSLPAKQKVGHAAELVSNQLPDDNYDLLNYIVHFLSEVAENASKNKMTAVNLGIVFGPNLIWSRQQASLTVMKPINCFAQLLISDYAQIFLR</sequence>
<evidence type="ECO:0000313" key="3">
    <source>
        <dbReference type="WBParaSite" id="maker-uti_cns_0019399-snap-gene-0.3-mRNA-1"/>
    </source>
</evidence>
<organism evidence="2 3">
    <name type="scientific">Macrostomum lignano</name>
    <dbReference type="NCBI Taxonomy" id="282301"/>
    <lineage>
        <taxon>Eukaryota</taxon>
        <taxon>Metazoa</taxon>
        <taxon>Spiralia</taxon>
        <taxon>Lophotrochozoa</taxon>
        <taxon>Platyhelminthes</taxon>
        <taxon>Rhabditophora</taxon>
        <taxon>Macrostomorpha</taxon>
        <taxon>Macrostomida</taxon>
        <taxon>Macrostomidae</taxon>
        <taxon>Macrostomum</taxon>
    </lineage>
</organism>
<protein>
    <submittedName>
        <fullName evidence="3">Rho-GAP domain-containing protein</fullName>
    </submittedName>
</protein>
<keyword evidence="2" id="KW-1185">Reference proteome</keyword>
<dbReference type="Proteomes" id="UP000095280">
    <property type="component" value="Unplaced"/>
</dbReference>
<dbReference type="InterPro" id="IPR000198">
    <property type="entry name" value="RhoGAP_dom"/>
</dbReference>
<dbReference type="GO" id="GO:0007264">
    <property type="term" value="P:small GTPase-mediated signal transduction"/>
    <property type="evidence" value="ECO:0007669"/>
    <property type="project" value="TreeGrafter"/>
</dbReference>
<accession>A0A1I8IX73</accession>
<dbReference type="WBParaSite" id="maker-uti_cns_0019399-snap-gene-0.3-mRNA-1">
    <property type="protein sequence ID" value="maker-uti_cns_0019399-snap-gene-0.3-mRNA-1"/>
    <property type="gene ID" value="maker-uti_cns_0019399-snap-gene-0.3"/>
</dbReference>